<dbReference type="AlphaFoldDB" id="A0A9W6YEY0"/>
<comment type="caution">
    <text evidence="1">The sequence shown here is derived from an EMBL/GenBank/DDBJ whole genome shotgun (WGS) entry which is preliminary data.</text>
</comment>
<dbReference type="OrthoDB" id="93511at2759"/>
<dbReference type="Proteomes" id="UP001165121">
    <property type="component" value="Unassembled WGS sequence"/>
</dbReference>
<name>A0A9W6YEY0_9STRA</name>
<sequence length="161" mass="17740">MSRSEQEDDWIDEVQHREGFVLDEVSLSVPRAAGSRRAQVVFTTSPATLQDLEDGSTVLGLGPMQGKPKGFVFDGPGSIDDAEVGGATKSQVFVPTGEVPDVQEVGYRMVNPMFESCEPPAVIFRTLHKAMSEQDVEFTCSPEWTVCRQLSQLLRNLSDYL</sequence>
<evidence type="ECO:0000313" key="2">
    <source>
        <dbReference type="Proteomes" id="UP001165121"/>
    </source>
</evidence>
<evidence type="ECO:0000313" key="1">
    <source>
        <dbReference type="EMBL" id="GMF62859.1"/>
    </source>
</evidence>
<proteinExistence type="predicted"/>
<gene>
    <name evidence="1" type="ORF">Pfra01_002742300</name>
</gene>
<reference evidence="1" key="1">
    <citation type="submission" date="2023-04" db="EMBL/GenBank/DDBJ databases">
        <title>Phytophthora fragariaefolia NBRC 109709.</title>
        <authorList>
            <person name="Ichikawa N."/>
            <person name="Sato H."/>
            <person name="Tonouchi N."/>
        </authorList>
    </citation>
    <scope>NUCLEOTIDE SEQUENCE</scope>
    <source>
        <strain evidence="1">NBRC 109709</strain>
    </source>
</reference>
<protein>
    <submittedName>
        <fullName evidence="1">Unnamed protein product</fullName>
    </submittedName>
</protein>
<dbReference type="EMBL" id="BSXT01006705">
    <property type="protein sequence ID" value="GMF62859.1"/>
    <property type="molecule type" value="Genomic_DNA"/>
</dbReference>
<organism evidence="1 2">
    <name type="scientific">Phytophthora fragariaefolia</name>
    <dbReference type="NCBI Taxonomy" id="1490495"/>
    <lineage>
        <taxon>Eukaryota</taxon>
        <taxon>Sar</taxon>
        <taxon>Stramenopiles</taxon>
        <taxon>Oomycota</taxon>
        <taxon>Peronosporomycetes</taxon>
        <taxon>Peronosporales</taxon>
        <taxon>Peronosporaceae</taxon>
        <taxon>Phytophthora</taxon>
    </lineage>
</organism>
<keyword evidence="2" id="KW-1185">Reference proteome</keyword>
<accession>A0A9W6YEY0</accession>